<reference evidence="3" key="2">
    <citation type="journal article" date="2024" name="Nature">
        <title>Anoxygenic phototroph of the Chloroflexota uses a type I reaction centre.</title>
        <authorList>
            <person name="Tsuji J.M."/>
            <person name="Shaw N.A."/>
            <person name="Nagashima S."/>
            <person name="Venkiteswaran J.J."/>
            <person name="Schiff S.L."/>
            <person name="Watanabe T."/>
            <person name="Fukui M."/>
            <person name="Hanada S."/>
            <person name="Tank M."/>
            <person name="Neufeld J.D."/>
        </authorList>
    </citation>
    <scope>NUCLEOTIDE SEQUENCE</scope>
    <source>
        <strain evidence="3">L227-S17</strain>
    </source>
</reference>
<gene>
    <name evidence="2" type="ORF">HXX08_18160</name>
    <name evidence="3" type="ORF">OZ401_003314</name>
</gene>
<evidence type="ECO:0000313" key="2">
    <source>
        <dbReference type="EMBL" id="NWJ47781.1"/>
    </source>
</evidence>
<feature type="transmembrane region" description="Helical" evidence="1">
    <location>
        <begin position="21"/>
        <end position="42"/>
    </location>
</feature>
<keyword evidence="1" id="KW-0472">Membrane</keyword>
<feature type="transmembrane region" description="Helical" evidence="1">
    <location>
        <begin position="107"/>
        <end position="125"/>
    </location>
</feature>
<keyword evidence="1" id="KW-1133">Transmembrane helix</keyword>
<evidence type="ECO:0000313" key="5">
    <source>
        <dbReference type="Proteomes" id="UP001431572"/>
    </source>
</evidence>
<feature type="transmembrane region" description="Helical" evidence="1">
    <location>
        <begin position="181"/>
        <end position="207"/>
    </location>
</feature>
<feature type="transmembrane region" description="Helical" evidence="1">
    <location>
        <begin position="289"/>
        <end position="321"/>
    </location>
</feature>
<dbReference type="AlphaFoldDB" id="A0A8T7M6W6"/>
<evidence type="ECO:0000313" key="3">
    <source>
        <dbReference type="EMBL" id="WJW69686.1"/>
    </source>
</evidence>
<feature type="transmembrane region" description="Helical" evidence="1">
    <location>
        <begin position="131"/>
        <end position="148"/>
    </location>
</feature>
<evidence type="ECO:0000313" key="4">
    <source>
        <dbReference type="Proteomes" id="UP000521676"/>
    </source>
</evidence>
<dbReference type="Pfam" id="PF09852">
    <property type="entry name" value="DUF2079"/>
    <property type="match status" value="1"/>
</dbReference>
<dbReference type="Proteomes" id="UP001431572">
    <property type="component" value="Chromosome 2"/>
</dbReference>
<accession>A0A8T7M6W6</accession>
<protein>
    <submittedName>
        <fullName evidence="2">DUF2079 domain-containing protein</fullName>
    </submittedName>
</protein>
<evidence type="ECO:0000256" key="1">
    <source>
        <dbReference type="SAM" id="Phobius"/>
    </source>
</evidence>
<keyword evidence="5" id="KW-1185">Reference proteome</keyword>
<dbReference type="EMBL" id="CP128400">
    <property type="protein sequence ID" value="WJW69686.1"/>
    <property type="molecule type" value="Genomic_DNA"/>
</dbReference>
<reference evidence="2 4" key="1">
    <citation type="submission" date="2020-06" db="EMBL/GenBank/DDBJ databases">
        <title>Anoxygenic phototrophic Chloroflexota member uses a Type I reaction center.</title>
        <authorList>
            <person name="Tsuji J.M."/>
            <person name="Shaw N.A."/>
            <person name="Nagashima S."/>
            <person name="Venkiteswaran J."/>
            <person name="Schiff S.L."/>
            <person name="Hanada S."/>
            <person name="Tank M."/>
            <person name="Neufeld J.D."/>
        </authorList>
    </citation>
    <scope>NUCLEOTIDE SEQUENCE [LARGE SCALE GENOMIC DNA]</scope>
    <source>
        <strain evidence="2">L227-S17</strain>
    </source>
</reference>
<proteinExistence type="predicted"/>
<keyword evidence="1" id="KW-0812">Transmembrane</keyword>
<dbReference type="InterPro" id="IPR018650">
    <property type="entry name" value="STSV1_Orf64"/>
</dbReference>
<name>A0A8T7M6W6_9CHLR</name>
<sequence length="492" mass="55367">MAFAERRKAFSDLPAAFVAGRFYFLLLLLMSAYVAVIMWLLAFRLNHYLDGFDLAFYQQATWNTLNGRFLEVSGTDFSRSLLGTDVMLVYALLAPFYALWQSPLMLLLVETVVVALGALPVFWLARERLQSQWAGLGIALLYLLLLSVQNGNLYELRERPFAMSFLLFAFYYYEKNGFSQFITFSVLALMCRPENGLVLIMLALYGWLKHRQQGKGWRYIASPALLGAIWFGVAVYLIIPANAAAGTIALGENYPGGSPQATLFNAITDPVKGLSALIPTDKVLTDKLLYIPCLLLPFLFLPLGSPTVLLMALPSLALNLLSTRSTQWNAFDYHYQGSIVPWLVTATIFTLEKIKYNLRLTRFLKEKTVPLLLAVALVVTLAVNIAGPNKFKQLIKEQPQWADGKALLAQIPNDAPLAITNTWAPLVPPRQGLWLFKRMTLYSMHPEKDAQYIFAWKRGDGGKEMDLVKEVLADPAWKIQAEQGEFMLLKRN</sequence>
<feature type="transmembrane region" description="Helical" evidence="1">
    <location>
        <begin position="371"/>
        <end position="387"/>
    </location>
</feature>
<dbReference type="EMBL" id="JACATZ010000003">
    <property type="protein sequence ID" value="NWJ47781.1"/>
    <property type="molecule type" value="Genomic_DNA"/>
</dbReference>
<organism evidence="2 4">
    <name type="scientific">Candidatus Chlorohelix allophototropha</name>
    <dbReference type="NCBI Taxonomy" id="3003348"/>
    <lineage>
        <taxon>Bacteria</taxon>
        <taxon>Bacillati</taxon>
        <taxon>Chloroflexota</taxon>
        <taxon>Chloroflexia</taxon>
        <taxon>Candidatus Chloroheliales</taxon>
        <taxon>Candidatus Chloroheliaceae</taxon>
        <taxon>Candidatus Chlorohelix</taxon>
    </lineage>
</organism>
<dbReference type="RefSeq" id="WP_341471559.1">
    <property type="nucleotide sequence ID" value="NZ_CP128400.1"/>
</dbReference>
<dbReference type="Proteomes" id="UP000521676">
    <property type="component" value="Unassembled WGS sequence"/>
</dbReference>